<dbReference type="PANTHER" id="PTHR48022:SF74">
    <property type="entry name" value="SUGAR TRANSPORTER, PUTATIVE (AFU_ORTHOLOGUE AFUA_8G02010)-RELATED"/>
    <property type="match status" value="1"/>
</dbReference>
<feature type="transmembrane region" description="Helical" evidence="8">
    <location>
        <begin position="335"/>
        <end position="358"/>
    </location>
</feature>
<feature type="transmembrane region" description="Helical" evidence="8">
    <location>
        <begin position="387"/>
        <end position="420"/>
    </location>
</feature>
<feature type="transmembrane region" description="Helical" evidence="8">
    <location>
        <begin position="365"/>
        <end position="381"/>
    </location>
</feature>
<dbReference type="Gene3D" id="1.20.1250.20">
    <property type="entry name" value="MFS general substrate transporter like domains"/>
    <property type="match status" value="1"/>
</dbReference>
<evidence type="ECO:0000256" key="3">
    <source>
        <dbReference type="ARBA" id="ARBA00022448"/>
    </source>
</evidence>
<feature type="domain" description="Major facilitator superfamily (MFS) profile" evidence="9">
    <location>
        <begin position="33"/>
        <end position="507"/>
    </location>
</feature>
<evidence type="ECO:0000256" key="1">
    <source>
        <dbReference type="ARBA" id="ARBA00004141"/>
    </source>
</evidence>
<keyword evidence="6 8" id="KW-0472">Membrane</keyword>
<evidence type="ECO:0000256" key="4">
    <source>
        <dbReference type="ARBA" id="ARBA00022692"/>
    </source>
</evidence>
<dbReference type="InterPro" id="IPR003663">
    <property type="entry name" value="Sugar/inositol_transpt"/>
</dbReference>
<evidence type="ECO:0000256" key="8">
    <source>
        <dbReference type="SAM" id="Phobius"/>
    </source>
</evidence>
<dbReference type="InterPro" id="IPR005829">
    <property type="entry name" value="Sugar_transporter_CS"/>
</dbReference>
<feature type="transmembrane region" description="Helical" evidence="8">
    <location>
        <begin position="86"/>
        <end position="108"/>
    </location>
</feature>
<evidence type="ECO:0000256" key="6">
    <source>
        <dbReference type="ARBA" id="ARBA00023136"/>
    </source>
</evidence>
<evidence type="ECO:0000256" key="5">
    <source>
        <dbReference type="ARBA" id="ARBA00022989"/>
    </source>
</evidence>
<accession>A0AAD6YHE0</accession>
<evidence type="ECO:0000313" key="11">
    <source>
        <dbReference type="Proteomes" id="UP001219525"/>
    </source>
</evidence>
<dbReference type="GO" id="GO:0016020">
    <property type="term" value="C:membrane"/>
    <property type="evidence" value="ECO:0007669"/>
    <property type="project" value="UniProtKB-SubCell"/>
</dbReference>
<dbReference type="PANTHER" id="PTHR48022">
    <property type="entry name" value="PLASTIDIC GLUCOSE TRANSPORTER 4"/>
    <property type="match status" value="1"/>
</dbReference>
<reference evidence="10" key="1">
    <citation type="submission" date="2023-03" db="EMBL/GenBank/DDBJ databases">
        <title>Massive genome expansion in bonnet fungi (Mycena s.s.) driven by repeated elements and novel gene families across ecological guilds.</title>
        <authorList>
            <consortium name="Lawrence Berkeley National Laboratory"/>
            <person name="Harder C.B."/>
            <person name="Miyauchi S."/>
            <person name="Viragh M."/>
            <person name="Kuo A."/>
            <person name="Thoen E."/>
            <person name="Andreopoulos B."/>
            <person name="Lu D."/>
            <person name="Skrede I."/>
            <person name="Drula E."/>
            <person name="Henrissat B."/>
            <person name="Morin E."/>
            <person name="Kohler A."/>
            <person name="Barry K."/>
            <person name="LaButti K."/>
            <person name="Morin E."/>
            <person name="Salamov A."/>
            <person name="Lipzen A."/>
            <person name="Mereny Z."/>
            <person name="Hegedus B."/>
            <person name="Baldrian P."/>
            <person name="Stursova M."/>
            <person name="Weitz H."/>
            <person name="Taylor A."/>
            <person name="Grigoriev I.V."/>
            <person name="Nagy L.G."/>
            <person name="Martin F."/>
            <person name="Kauserud H."/>
        </authorList>
    </citation>
    <scope>NUCLEOTIDE SEQUENCE</scope>
    <source>
        <strain evidence="10">9144</strain>
    </source>
</reference>
<dbReference type="PROSITE" id="PS50850">
    <property type="entry name" value="MFS"/>
    <property type="match status" value="1"/>
</dbReference>
<keyword evidence="3" id="KW-0813">Transport</keyword>
<proteinExistence type="inferred from homology"/>
<organism evidence="10 11">
    <name type="scientific">Mycena pura</name>
    <dbReference type="NCBI Taxonomy" id="153505"/>
    <lineage>
        <taxon>Eukaryota</taxon>
        <taxon>Fungi</taxon>
        <taxon>Dikarya</taxon>
        <taxon>Basidiomycota</taxon>
        <taxon>Agaricomycotina</taxon>
        <taxon>Agaricomycetes</taxon>
        <taxon>Agaricomycetidae</taxon>
        <taxon>Agaricales</taxon>
        <taxon>Marasmiineae</taxon>
        <taxon>Mycenaceae</taxon>
        <taxon>Mycena</taxon>
    </lineage>
</organism>
<dbReference type="SUPFAM" id="SSF103473">
    <property type="entry name" value="MFS general substrate transporter"/>
    <property type="match status" value="1"/>
</dbReference>
<dbReference type="GO" id="GO:0005351">
    <property type="term" value="F:carbohydrate:proton symporter activity"/>
    <property type="evidence" value="ECO:0007669"/>
    <property type="project" value="TreeGrafter"/>
</dbReference>
<dbReference type="InterPro" id="IPR005828">
    <property type="entry name" value="MFS_sugar_transport-like"/>
</dbReference>
<feature type="transmembrane region" description="Helical" evidence="8">
    <location>
        <begin position="483"/>
        <end position="503"/>
    </location>
</feature>
<gene>
    <name evidence="10" type="ORF">GGX14DRAFT_533778</name>
</gene>
<feature type="transmembrane region" description="Helical" evidence="8">
    <location>
        <begin position="210"/>
        <end position="227"/>
    </location>
</feature>
<dbReference type="PROSITE" id="PS00216">
    <property type="entry name" value="SUGAR_TRANSPORT_1"/>
    <property type="match status" value="2"/>
</dbReference>
<dbReference type="InterPro" id="IPR050360">
    <property type="entry name" value="MFS_Sugar_Transporters"/>
</dbReference>
<keyword evidence="11" id="KW-1185">Reference proteome</keyword>
<comment type="subcellular location">
    <subcellularLocation>
        <location evidence="1">Membrane</location>
        <topology evidence="1">Multi-pass membrane protein</topology>
    </subcellularLocation>
</comment>
<dbReference type="EMBL" id="JARJCW010000014">
    <property type="protein sequence ID" value="KAJ7217327.1"/>
    <property type="molecule type" value="Genomic_DNA"/>
</dbReference>
<comment type="caution">
    <text evidence="10">The sequence shown here is derived from an EMBL/GenBank/DDBJ whole genome shotgun (WGS) entry which is preliminary data.</text>
</comment>
<dbReference type="AlphaFoldDB" id="A0AAD6YHE0"/>
<comment type="catalytic activity">
    <reaction evidence="7">
        <text>myo-inositol(out) + H(+)(out) = myo-inositol(in) + H(+)(in)</text>
        <dbReference type="Rhea" id="RHEA:60364"/>
        <dbReference type="ChEBI" id="CHEBI:15378"/>
        <dbReference type="ChEBI" id="CHEBI:17268"/>
    </reaction>
</comment>
<feature type="transmembrane region" description="Helical" evidence="8">
    <location>
        <begin position="173"/>
        <end position="198"/>
    </location>
</feature>
<keyword evidence="4 8" id="KW-0812">Transmembrane</keyword>
<dbReference type="InterPro" id="IPR020846">
    <property type="entry name" value="MFS_dom"/>
</dbReference>
<dbReference type="InterPro" id="IPR036259">
    <property type="entry name" value="MFS_trans_sf"/>
</dbReference>
<keyword evidence="5 8" id="KW-1133">Transmembrane helix</keyword>
<dbReference type="Proteomes" id="UP001219525">
    <property type="component" value="Unassembled WGS sequence"/>
</dbReference>
<feature type="transmembrane region" description="Helical" evidence="8">
    <location>
        <begin position="115"/>
        <end position="134"/>
    </location>
</feature>
<dbReference type="PRINTS" id="PR00171">
    <property type="entry name" value="SUGRTRNSPORT"/>
</dbReference>
<comment type="similarity">
    <text evidence="2">Belongs to the major facilitator superfamily. Sugar transporter (TC 2.A.1.1) family.</text>
</comment>
<evidence type="ECO:0000256" key="7">
    <source>
        <dbReference type="ARBA" id="ARBA00049119"/>
    </source>
</evidence>
<evidence type="ECO:0000256" key="2">
    <source>
        <dbReference type="ARBA" id="ARBA00010992"/>
    </source>
</evidence>
<evidence type="ECO:0000259" key="9">
    <source>
        <dbReference type="PROSITE" id="PS50850"/>
    </source>
</evidence>
<evidence type="ECO:0000313" key="10">
    <source>
        <dbReference type="EMBL" id="KAJ7217327.1"/>
    </source>
</evidence>
<protein>
    <submittedName>
        <fullName evidence="10">General substrate transporter</fullName>
    </submittedName>
</protein>
<dbReference type="Pfam" id="PF00083">
    <property type="entry name" value="Sugar_tr"/>
    <property type="match status" value="1"/>
</dbReference>
<name>A0AAD6YHE0_9AGAR</name>
<sequence length="548" mass="59439">MGLRSGIVEAVWPANYKVRYPQRMVGRPLLYASSASASLGDALLGFSQGITAVFQVQPSFIQRMFGIKVTIHQIKDGTTGIHRLPAAILIASASVTAILGALASAYALERLGRRFSIRTGAILFFIASCIQMIAPNLATLIVGRGIQGFGAGIISTSVPVFQVEIAPADARGILVGIEAFCMNAGYAASTWVGYAFFLNAHADRCWRGPYAVQAVVSLVLILWTFFLPESPRWLIQKGFMAEGLRTLADLHAGGDIKDEGANLTYHSIVDTLEMEKQRFGDGESAVAPWLRLLQSYPRRSRIGLTARMFAQLNGINAILHFLPEHLAQAGFDIPLALFYAGLASIVNCLGTLPAILFVEKLGRRRLLLVGSSALACSLLYVDRWPRIGAYIGGAHGVFIGVSVYLFFFGATYVFSSCALCPCLNRASRRWGPVPWLLSAELFPLRMRARGMSITTACDWFFETVVTVATPALSAALSSTRSSYFYFLLAGACALSGLVVWRVYIETGGRPLEAVGGMFGDPLPAPLRIENEDALLQIRKLHVTLVEDG</sequence>
<dbReference type="PROSITE" id="PS00217">
    <property type="entry name" value="SUGAR_TRANSPORT_2"/>
    <property type="match status" value="1"/>
</dbReference>